<dbReference type="Gene3D" id="3.40.50.1220">
    <property type="entry name" value="TPP-binding domain"/>
    <property type="match status" value="1"/>
</dbReference>
<gene>
    <name evidence="7" type="ORF">GCM10025759_27390</name>
</gene>
<dbReference type="Pfam" id="PF00205">
    <property type="entry name" value="TPP_enzyme_M"/>
    <property type="match status" value="1"/>
</dbReference>
<dbReference type="EMBL" id="BAABKY010000004">
    <property type="protein sequence ID" value="GAA5079347.1"/>
    <property type="molecule type" value="Genomic_DNA"/>
</dbReference>
<feature type="domain" description="Thiamine pyrophosphate enzyme central" evidence="4">
    <location>
        <begin position="187"/>
        <end position="320"/>
    </location>
</feature>
<feature type="domain" description="Thiamine pyrophosphate enzyme N-terminal TPP-binding" evidence="6">
    <location>
        <begin position="3"/>
        <end position="115"/>
    </location>
</feature>
<dbReference type="PANTHER" id="PTHR18968">
    <property type="entry name" value="THIAMINE PYROPHOSPHATE ENZYMES"/>
    <property type="match status" value="1"/>
</dbReference>
<evidence type="ECO:0000313" key="8">
    <source>
        <dbReference type="Proteomes" id="UP001501083"/>
    </source>
</evidence>
<evidence type="ECO:0000259" key="4">
    <source>
        <dbReference type="Pfam" id="PF00205"/>
    </source>
</evidence>
<feature type="domain" description="Thiamine pyrophosphate enzyme TPP-binding" evidence="5">
    <location>
        <begin position="379"/>
        <end position="525"/>
    </location>
</feature>
<dbReference type="InterPro" id="IPR029035">
    <property type="entry name" value="DHS-like_NAD/FAD-binding_dom"/>
</dbReference>
<dbReference type="InterPro" id="IPR011766">
    <property type="entry name" value="TPP_enzyme_TPP-bd"/>
</dbReference>
<dbReference type="InterPro" id="IPR045229">
    <property type="entry name" value="TPP_enz"/>
</dbReference>
<dbReference type="SUPFAM" id="SSF52518">
    <property type="entry name" value="Thiamin diphosphate-binding fold (THDP-binding)"/>
    <property type="match status" value="2"/>
</dbReference>
<comment type="caution">
    <text evidence="7">The sequence shown here is derived from an EMBL/GenBank/DDBJ whole genome shotgun (WGS) entry which is preliminary data.</text>
</comment>
<dbReference type="PANTHER" id="PTHR18968:SF129">
    <property type="entry name" value="ACETOLACTATE SYNTHASE"/>
    <property type="match status" value="1"/>
</dbReference>
<dbReference type="InterPro" id="IPR012000">
    <property type="entry name" value="Thiamin_PyroP_enz_cen_dom"/>
</dbReference>
<proteinExistence type="inferred from homology"/>
<dbReference type="CDD" id="cd02010">
    <property type="entry name" value="TPP_ALS"/>
    <property type="match status" value="1"/>
</dbReference>
<keyword evidence="8" id="KW-1185">Reference proteome</keyword>
<evidence type="ECO:0000256" key="3">
    <source>
        <dbReference type="RuleBase" id="RU362132"/>
    </source>
</evidence>
<dbReference type="SUPFAM" id="SSF52467">
    <property type="entry name" value="DHS-like NAD/FAD-binding domain"/>
    <property type="match status" value="1"/>
</dbReference>
<evidence type="ECO:0000313" key="7">
    <source>
        <dbReference type="EMBL" id="GAA5079347.1"/>
    </source>
</evidence>
<dbReference type="InterPro" id="IPR000399">
    <property type="entry name" value="TPP-bd_CS"/>
</dbReference>
<name>A0ABP9LMN1_9GAMM</name>
<dbReference type="PROSITE" id="PS00187">
    <property type="entry name" value="TPP_ENZYMES"/>
    <property type="match status" value="1"/>
</dbReference>
<dbReference type="InterPro" id="IPR012001">
    <property type="entry name" value="Thiamin_PyroP_enz_TPP-bd_dom"/>
</dbReference>
<dbReference type="CDD" id="cd07035">
    <property type="entry name" value="TPP_PYR_POX_like"/>
    <property type="match status" value="1"/>
</dbReference>
<dbReference type="Gene3D" id="3.40.50.970">
    <property type="match status" value="2"/>
</dbReference>
<dbReference type="Pfam" id="PF02775">
    <property type="entry name" value="TPP_enzyme_C"/>
    <property type="match status" value="1"/>
</dbReference>
<accession>A0ABP9LMN1</accession>
<protein>
    <submittedName>
        <fullName evidence="7">Acetolactate synthase large subunit</fullName>
    </submittedName>
</protein>
<reference evidence="8" key="1">
    <citation type="journal article" date="2019" name="Int. J. Syst. Evol. Microbiol.">
        <title>The Global Catalogue of Microorganisms (GCM) 10K type strain sequencing project: providing services to taxonomists for standard genome sequencing and annotation.</title>
        <authorList>
            <consortium name="The Broad Institute Genomics Platform"/>
            <consortium name="The Broad Institute Genome Sequencing Center for Infectious Disease"/>
            <person name="Wu L."/>
            <person name="Ma J."/>
        </authorList>
    </citation>
    <scope>NUCLEOTIDE SEQUENCE [LARGE SCALE GENOMIC DNA]</scope>
    <source>
        <strain evidence="8">JCM 19212</strain>
    </source>
</reference>
<sequence length="548" mass="60637">MTKASDLFVAALEAERVQYVFGIPGEENLDLLESLRNSTIRLVLTRHEQAAGFMAATYGRITGKAGVCLSTLGPGATNLVTAAAYAQLGAMPMLMITGQKPIKSSRQGHFQIVDVVDAMRPLTKYTRQIVSADAIPARVREAFRRAEEERPGATHLELPQDIAGDETSSKLIPASFSRRPVADEKALERATEAIVAARHPLLMIGAGANRKTTARQLRALVDKLGIPFFTTQMGKGVIDELHPLWLGNAALSDHDFVHRAIDAADCIVNIGHDVIEKPPFFMREGRRTVIHVNYEGAEVDAVYFPQIEVVGDIAHTVWQLGERVTPQTHWNFAFFDRVREALLSNLRERADDDRFPLVPQRLVAEVRAAMDARDVVCLDNGLYKLWFARCYRCREPNTLLLDNALATMGAGLPSAIAARIVCPDRKVLAVCGDGGFMMNSQELETAVRLGLDLTVLVLRDDAYGMIKWKQAHERYPSFGMDLGNPDFVEYARSYGARGHRPRSADEFAPLLRQALDTPGIDLIEVPIDYSDDDRLLNEEIPRLSAALA</sequence>
<evidence type="ECO:0000256" key="1">
    <source>
        <dbReference type="ARBA" id="ARBA00007812"/>
    </source>
</evidence>
<dbReference type="InterPro" id="IPR029061">
    <property type="entry name" value="THDP-binding"/>
</dbReference>
<dbReference type="NCBIfam" id="NF006187">
    <property type="entry name" value="PRK08322.1"/>
    <property type="match status" value="1"/>
</dbReference>
<evidence type="ECO:0000256" key="2">
    <source>
        <dbReference type="ARBA" id="ARBA00023052"/>
    </source>
</evidence>
<dbReference type="Proteomes" id="UP001501083">
    <property type="component" value="Unassembled WGS sequence"/>
</dbReference>
<keyword evidence="2 3" id="KW-0786">Thiamine pyrophosphate</keyword>
<organism evidence="7 8">
    <name type="scientific">Lysobacter panacisoli</name>
    <dbReference type="NCBI Taxonomy" id="1255263"/>
    <lineage>
        <taxon>Bacteria</taxon>
        <taxon>Pseudomonadati</taxon>
        <taxon>Pseudomonadota</taxon>
        <taxon>Gammaproteobacteria</taxon>
        <taxon>Lysobacterales</taxon>
        <taxon>Lysobacteraceae</taxon>
        <taxon>Lysobacter</taxon>
    </lineage>
</organism>
<dbReference type="RefSeq" id="WP_158982011.1">
    <property type="nucleotide sequence ID" value="NZ_BAABKY010000004.1"/>
</dbReference>
<dbReference type="Pfam" id="PF02776">
    <property type="entry name" value="TPP_enzyme_N"/>
    <property type="match status" value="1"/>
</dbReference>
<evidence type="ECO:0000259" key="5">
    <source>
        <dbReference type="Pfam" id="PF02775"/>
    </source>
</evidence>
<evidence type="ECO:0000259" key="6">
    <source>
        <dbReference type="Pfam" id="PF02776"/>
    </source>
</evidence>
<comment type="similarity">
    <text evidence="1 3">Belongs to the TPP enzyme family.</text>
</comment>